<feature type="non-terminal residue" evidence="1">
    <location>
        <position position="1"/>
    </location>
</feature>
<feature type="non-terminal residue" evidence="1">
    <location>
        <position position="180"/>
    </location>
</feature>
<evidence type="ECO:0000313" key="1">
    <source>
        <dbReference type="EMBL" id="GIQ91097.1"/>
    </source>
</evidence>
<accession>A0A9K3D9H4</accession>
<sequence>SIEQVRKHREERYGIPCPVDRFSDLIVRHDHASGGRLKSKARRRNKTEYIYLELACDGYPKCTFQGFVRVFNDDPLWAYIGTTQRHRHLGDPNPSRESPFLHITLGRLLQKTRILEPASSLALATEREEGGVYPEGGEGLTGDEIVETTAQTVADELESYLAHSTKDPLAGAERMSLASQ</sequence>
<protein>
    <submittedName>
        <fullName evidence="1">Uncharacterized protein</fullName>
    </submittedName>
</protein>
<name>A0A9K3D9H4_9EUKA</name>
<dbReference type="EMBL" id="BDIP01007144">
    <property type="protein sequence ID" value="GIQ91097.1"/>
    <property type="molecule type" value="Genomic_DNA"/>
</dbReference>
<organism evidence="1 2">
    <name type="scientific">Kipferlia bialata</name>
    <dbReference type="NCBI Taxonomy" id="797122"/>
    <lineage>
        <taxon>Eukaryota</taxon>
        <taxon>Metamonada</taxon>
        <taxon>Carpediemonas-like organisms</taxon>
        <taxon>Kipferlia</taxon>
    </lineage>
</organism>
<reference evidence="1 2" key="1">
    <citation type="journal article" date="2018" name="PLoS ONE">
        <title>The draft genome of Kipferlia bialata reveals reductive genome evolution in fornicate parasites.</title>
        <authorList>
            <person name="Tanifuji G."/>
            <person name="Takabayashi S."/>
            <person name="Kume K."/>
            <person name="Takagi M."/>
            <person name="Nakayama T."/>
            <person name="Kamikawa R."/>
            <person name="Inagaki Y."/>
            <person name="Hashimoto T."/>
        </authorList>
    </citation>
    <scope>NUCLEOTIDE SEQUENCE [LARGE SCALE GENOMIC DNA]</scope>
    <source>
        <strain evidence="1">NY0173</strain>
    </source>
</reference>
<proteinExistence type="predicted"/>
<gene>
    <name evidence="1" type="ORF">KIPB_014183</name>
</gene>
<evidence type="ECO:0000313" key="2">
    <source>
        <dbReference type="Proteomes" id="UP000265618"/>
    </source>
</evidence>
<keyword evidence="2" id="KW-1185">Reference proteome</keyword>
<dbReference type="AlphaFoldDB" id="A0A9K3D9H4"/>
<comment type="caution">
    <text evidence="1">The sequence shown here is derived from an EMBL/GenBank/DDBJ whole genome shotgun (WGS) entry which is preliminary data.</text>
</comment>
<dbReference type="Proteomes" id="UP000265618">
    <property type="component" value="Unassembled WGS sequence"/>
</dbReference>